<comment type="caution">
    <text evidence="2">The sequence shown here is derived from an EMBL/GenBank/DDBJ whole genome shotgun (WGS) entry which is preliminary data.</text>
</comment>
<feature type="transmembrane region" description="Helical" evidence="1">
    <location>
        <begin position="19"/>
        <end position="39"/>
    </location>
</feature>
<accession>A0AB36E0L5</accession>
<sequence>MFDEIADLWREKSIYSRTFAILLSLFIIGAFGGVALASITAVIDYGWVMGLIVFIASSLFIAFMTIVANQLIGLLIALLAGLTHTLFSLCQALYRLAQR</sequence>
<keyword evidence="1" id="KW-0812">Transmembrane</keyword>
<evidence type="ECO:0000313" key="3">
    <source>
        <dbReference type="Proteomes" id="UP000092527"/>
    </source>
</evidence>
<organism evidence="2 3">
    <name type="scientific">Gallibacterium salpingitidis</name>
    <dbReference type="NCBI Taxonomy" id="505341"/>
    <lineage>
        <taxon>Bacteria</taxon>
        <taxon>Pseudomonadati</taxon>
        <taxon>Pseudomonadota</taxon>
        <taxon>Gammaproteobacteria</taxon>
        <taxon>Pasteurellales</taxon>
        <taxon>Pasteurellaceae</taxon>
        <taxon>Gallibacterium</taxon>
    </lineage>
</organism>
<keyword evidence="1" id="KW-0472">Membrane</keyword>
<evidence type="ECO:0000256" key="1">
    <source>
        <dbReference type="SAM" id="Phobius"/>
    </source>
</evidence>
<reference evidence="2 3" key="1">
    <citation type="submission" date="2014-11" db="EMBL/GenBank/DDBJ databases">
        <title>Pan-genome of Gallibacterium spp.</title>
        <authorList>
            <person name="Kudirkiene E."/>
            <person name="Bojesen A.M."/>
        </authorList>
    </citation>
    <scope>NUCLEOTIDE SEQUENCE [LARGE SCALE GENOMIC DNA]</scope>
    <source>
        <strain evidence="2 3">18469/18</strain>
    </source>
</reference>
<dbReference type="AlphaFoldDB" id="A0AB36E0L5"/>
<evidence type="ECO:0000313" key="2">
    <source>
        <dbReference type="EMBL" id="OBX08353.1"/>
    </source>
</evidence>
<feature type="transmembrane region" description="Helical" evidence="1">
    <location>
        <begin position="45"/>
        <end position="64"/>
    </location>
</feature>
<protein>
    <submittedName>
        <fullName evidence="2">Uncharacterized protein</fullName>
    </submittedName>
</protein>
<feature type="transmembrane region" description="Helical" evidence="1">
    <location>
        <begin position="71"/>
        <end position="94"/>
    </location>
</feature>
<dbReference type="Proteomes" id="UP000092527">
    <property type="component" value="Unassembled WGS sequence"/>
</dbReference>
<gene>
    <name evidence="2" type="ORF">QV09_09690</name>
</gene>
<proteinExistence type="predicted"/>
<name>A0AB36E0L5_9PAST</name>
<keyword evidence="1" id="KW-1133">Transmembrane helix</keyword>
<dbReference type="EMBL" id="JTJU01000057">
    <property type="protein sequence ID" value="OBX08353.1"/>
    <property type="molecule type" value="Genomic_DNA"/>
</dbReference>
<dbReference type="RefSeq" id="WP_066422147.1">
    <property type="nucleotide sequence ID" value="NZ_JTJU01000057.1"/>
</dbReference>